<name>V6S822_9FLAO</name>
<dbReference type="RefSeq" id="WP_023573729.1">
    <property type="nucleotide sequence ID" value="NZ_AVCS01000011.1"/>
</dbReference>
<dbReference type="Gene3D" id="2.60.120.1130">
    <property type="match status" value="1"/>
</dbReference>
<protein>
    <recommendedName>
        <fullName evidence="4">DUF3857 domain-containing protein</fullName>
    </recommendedName>
</protein>
<dbReference type="eggNOG" id="ENOG502Z7ZW">
    <property type="taxonomic scope" value="Bacteria"/>
</dbReference>
<sequence>MKPSILKVALLLFSGTVFAQDKAEIKEFFWGNNDTYKNTIDIPAKWKNESAVIIYKNEDYDFHKFGKSVTYRSAIRERIKLQDQAAVTEFSEFTYSEKSNPRYGTVVKTVIGIKVLKPDGKEIEINVDKEAVTVDNHKKIAIPNLEIGDVIDTYEYSTESFQSTYDYGFDEVEKTLGGKHPIMNYKLTFQTENDFFVNFNTYNGGPELKEIPLEKRGERKYELTASDLEKNDFPVWFYPLVELPCYKFQVFFARSGKFEKMADAFLPEKEEIVKKTVSKEDVLNYYMNKFRPYGDLGDIERFLKGKTFATNEEKVRAVYYFTRHYYYTMYLEAFVAKESEIMYPFYLYGANPIFFRSDIAFIDHFMAFLKDNKIEYDIIVGTNRHNGPIKDLLIQENATAILRVNTENPIYIDYFSPFSDLDKFSAQLENTDAYALKVTKLKKVVDVENVKLPSSTYKDNTSKQVTNVKINADFNALQLNRETALNGHNKDEEQSDKLYFFDYVNEDYTKYETKSLLDRVKNKKDKEKYTKEFEALINKLKDKRKEELTKETGNEYGVEIEDHSLEIKNTGRFGKTTPFIYKEDFTIKNNLIKKAGENYIFEIGKLIGSQFEVNKKEKNRTNNIYFAFPRSFDDEIILEIPEGYTVTGIEKLNKTVENETGGFTSKAVIEGNKLKIKTFKYYTNYFEPNKNWPKLVDFLDAAYQFNQEKILLKKN</sequence>
<keyword evidence="3" id="KW-1185">Reference proteome</keyword>
<dbReference type="AlphaFoldDB" id="V6S822"/>
<comment type="caution">
    <text evidence="2">The sequence shown here is derived from an EMBL/GenBank/DDBJ whole genome shotgun (WGS) entry which is preliminary data.</text>
</comment>
<evidence type="ECO:0000313" key="2">
    <source>
        <dbReference type="EMBL" id="KGO93976.1"/>
    </source>
</evidence>
<feature type="signal peptide" evidence="1">
    <location>
        <begin position="1"/>
        <end position="19"/>
    </location>
</feature>
<evidence type="ECO:0000256" key="1">
    <source>
        <dbReference type="SAM" id="SignalP"/>
    </source>
</evidence>
<evidence type="ECO:0008006" key="4">
    <source>
        <dbReference type="Google" id="ProtNLM"/>
    </source>
</evidence>
<organism evidence="2 3">
    <name type="scientific">Flavobacterium enshiense DK69</name>
    <dbReference type="NCBI Taxonomy" id="1107311"/>
    <lineage>
        <taxon>Bacteria</taxon>
        <taxon>Pseudomonadati</taxon>
        <taxon>Bacteroidota</taxon>
        <taxon>Flavobacteriia</taxon>
        <taxon>Flavobacteriales</taxon>
        <taxon>Flavobacteriaceae</taxon>
        <taxon>Flavobacterium</taxon>
    </lineage>
</organism>
<evidence type="ECO:0000313" key="3">
    <source>
        <dbReference type="Proteomes" id="UP000030149"/>
    </source>
</evidence>
<dbReference type="Proteomes" id="UP000030149">
    <property type="component" value="Unassembled WGS sequence"/>
</dbReference>
<dbReference type="OrthoDB" id="1153981at2"/>
<dbReference type="STRING" id="1107311.Q767_13600"/>
<gene>
    <name evidence="2" type="ORF">Q767_13600</name>
</gene>
<proteinExistence type="predicted"/>
<dbReference type="PATRIC" id="fig|1107311.3.peg.1707"/>
<feature type="chain" id="PRO_5004752188" description="DUF3857 domain-containing protein" evidence="1">
    <location>
        <begin position="20"/>
        <end position="715"/>
    </location>
</feature>
<keyword evidence="1" id="KW-0732">Signal</keyword>
<accession>V6S822</accession>
<dbReference type="EMBL" id="JRLZ01000017">
    <property type="protein sequence ID" value="KGO93976.1"/>
    <property type="molecule type" value="Genomic_DNA"/>
</dbReference>
<reference evidence="2 3" key="2">
    <citation type="journal article" date="2015" name="Stand. Genomic Sci.">
        <title>High quality draft genomic sequence of Flavobacterium enshiense DK69(T) and comparison among Flavobacterium genomes.</title>
        <authorList>
            <person name="Zeng Z."/>
            <person name="Chen C."/>
            <person name="Du H."/>
            <person name="Wang G."/>
            <person name="Li M."/>
        </authorList>
    </citation>
    <scope>NUCLEOTIDE SEQUENCE [LARGE SCALE GENOMIC DNA]</scope>
    <source>
        <strain evidence="2 3">DK69</strain>
    </source>
</reference>
<reference evidence="3" key="1">
    <citation type="submission" date="2013-09" db="EMBL/GenBank/DDBJ databases">
        <authorList>
            <person name="Zeng Z."/>
            <person name="Chen C."/>
        </authorList>
    </citation>
    <scope>NUCLEOTIDE SEQUENCE [LARGE SCALE GENOMIC DNA]</scope>
    <source>
        <strain evidence="3">DK69</strain>
    </source>
</reference>